<evidence type="ECO:0000256" key="1">
    <source>
        <dbReference type="SAM" id="MobiDB-lite"/>
    </source>
</evidence>
<evidence type="ECO:0000313" key="2">
    <source>
        <dbReference type="EMBL" id="QAY74247.1"/>
    </source>
</evidence>
<keyword evidence="3" id="KW-1185">Reference proteome</keyword>
<dbReference type="AlphaFoldDB" id="A0A4P6FJT9"/>
<dbReference type="OrthoDB" id="4549247at2"/>
<dbReference type="RefSeq" id="WP_129191793.1">
    <property type="nucleotide sequence ID" value="NZ_CP035491.1"/>
</dbReference>
<name>A0A4P6FJT9_9MICO</name>
<proteinExistence type="predicted"/>
<dbReference type="KEGG" id="agf:ET445_13855"/>
<reference evidence="2 3" key="1">
    <citation type="submission" date="2019-01" db="EMBL/GenBank/DDBJ databases">
        <title>Genome sequencing of strain FW100M-8.</title>
        <authorList>
            <person name="Heo J."/>
            <person name="Kim S.-J."/>
            <person name="Kim J.-S."/>
            <person name="Hong S.-B."/>
            <person name="Kwon S.-W."/>
        </authorList>
    </citation>
    <scope>NUCLEOTIDE SEQUENCE [LARGE SCALE GENOMIC DNA]</scope>
    <source>
        <strain evidence="2 3">FW100M-8</strain>
    </source>
</reference>
<evidence type="ECO:0000313" key="3">
    <source>
        <dbReference type="Proteomes" id="UP000291259"/>
    </source>
</evidence>
<accession>A0A4P6FJT9</accession>
<gene>
    <name evidence="2" type="ORF">ET445_13855</name>
</gene>
<organism evidence="2 3">
    <name type="scientific">Agromyces protaetiae</name>
    <dbReference type="NCBI Taxonomy" id="2509455"/>
    <lineage>
        <taxon>Bacteria</taxon>
        <taxon>Bacillati</taxon>
        <taxon>Actinomycetota</taxon>
        <taxon>Actinomycetes</taxon>
        <taxon>Micrococcales</taxon>
        <taxon>Microbacteriaceae</taxon>
        <taxon>Agromyces</taxon>
    </lineage>
</organism>
<protein>
    <submittedName>
        <fullName evidence="2">Uncharacterized protein</fullName>
    </submittedName>
</protein>
<dbReference type="EMBL" id="CP035491">
    <property type="protein sequence ID" value="QAY74247.1"/>
    <property type="molecule type" value="Genomic_DNA"/>
</dbReference>
<feature type="region of interest" description="Disordered" evidence="1">
    <location>
        <begin position="1"/>
        <end position="20"/>
    </location>
</feature>
<sequence>MTDSVASIALDDDDEPSQGRSLAESYASLSRAASLNAAALQPLLDSVAETVRLSTATWQPQLAALQTDIIPKAQLAAISSLAAAIPRTIVMPSLPPDLTESIRSMAQAVASSQASALAQITAHMPQLPDLSGFQKMLAGTALSPGILEWLRTAHRPGNWSDAVEEQIDAVVELVNDDGIPVAWVPRTATLEELLTASSGNERSLILIARRDEILEDCASALARLEDDSAEFPALPIVQKVLAGCRDGHWEIAAVTAVTIVHGTVEALRWASDRQRAARQHALQTDEGRDRLLEQATRAPLVRFYDEWHAKSGKPRPAHLSRHVVAHDLAPDQVTERNCIVAVMLMASLLRTVYELELGREDTRP</sequence>
<dbReference type="Proteomes" id="UP000291259">
    <property type="component" value="Chromosome"/>
</dbReference>